<dbReference type="PANTHER" id="PTHR43591:SF46">
    <property type="entry name" value="OS08G0411200 PROTEIN"/>
    <property type="match status" value="1"/>
</dbReference>
<dbReference type="AlphaFoldDB" id="A0A5N5GNH4"/>
<reference evidence="2 3" key="1">
    <citation type="submission" date="2019-09" db="EMBL/GenBank/DDBJ databases">
        <authorList>
            <person name="Ou C."/>
        </authorList>
    </citation>
    <scope>NUCLEOTIDE SEQUENCE [LARGE SCALE GENOMIC DNA]</scope>
    <source>
        <strain evidence="2">S2</strain>
        <tissue evidence="2">Leaf</tissue>
    </source>
</reference>
<reference evidence="2 3" key="3">
    <citation type="submission" date="2019-11" db="EMBL/GenBank/DDBJ databases">
        <title>A de novo genome assembly of a pear dwarfing rootstock.</title>
        <authorList>
            <person name="Wang F."/>
            <person name="Wang J."/>
            <person name="Li S."/>
            <person name="Zhang Y."/>
            <person name="Fang M."/>
            <person name="Ma L."/>
            <person name="Zhao Y."/>
            <person name="Jiang S."/>
        </authorList>
    </citation>
    <scope>NUCLEOTIDE SEQUENCE [LARGE SCALE GENOMIC DNA]</scope>
    <source>
        <strain evidence="2">S2</strain>
        <tissue evidence="2">Leaf</tissue>
    </source>
</reference>
<name>A0A5N5GNH4_9ROSA</name>
<reference evidence="3" key="2">
    <citation type="submission" date="2019-10" db="EMBL/GenBank/DDBJ databases">
        <title>A de novo genome assembly of a pear dwarfing rootstock.</title>
        <authorList>
            <person name="Wang F."/>
            <person name="Wang J."/>
            <person name="Li S."/>
            <person name="Zhang Y."/>
            <person name="Fang M."/>
            <person name="Ma L."/>
            <person name="Zhao Y."/>
            <person name="Jiang S."/>
        </authorList>
    </citation>
    <scope>NUCLEOTIDE SEQUENCE [LARGE SCALE GENOMIC DNA]</scope>
</reference>
<evidence type="ECO:0000313" key="3">
    <source>
        <dbReference type="Proteomes" id="UP000327157"/>
    </source>
</evidence>
<dbReference type="CDD" id="cd02440">
    <property type="entry name" value="AdoMet_MTases"/>
    <property type="match status" value="1"/>
</dbReference>
<keyword evidence="2" id="KW-0489">Methyltransferase</keyword>
<gene>
    <name evidence="2" type="ORF">D8674_012994</name>
</gene>
<evidence type="ECO:0000259" key="1">
    <source>
        <dbReference type="Pfam" id="PF08241"/>
    </source>
</evidence>
<protein>
    <submittedName>
        <fullName evidence="2">Methyltransferase</fullName>
    </submittedName>
</protein>
<comment type="caution">
    <text evidence="2">The sequence shown here is derived from an EMBL/GenBank/DDBJ whole genome shotgun (WGS) entry which is preliminary data.</text>
</comment>
<dbReference type="PANTHER" id="PTHR43591">
    <property type="entry name" value="METHYLTRANSFERASE"/>
    <property type="match status" value="1"/>
</dbReference>
<dbReference type="Gene3D" id="3.40.50.150">
    <property type="entry name" value="Vaccinia Virus protein VP39"/>
    <property type="match status" value="1"/>
</dbReference>
<proteinExistence type="predicted"/>
<accession>A0A5N5GNH4</accession>
<organism evidence="2 3">
    <name type="scientific">Pyrus ussuriensis x Pyrus communis</name>
    <dbReference type="NCBI Taxonomy" id="2448454"/>
    <lineage>
        <taxon>Eukaryota</taxon>
        <taxon>Viridiplantae</taxon>
        <taxon>Streptophyta</taxon>
        <taxon>Embryophyta</taxon>
        <taxon>Tracheophyta</taxon>
        <taxon>Spermatophyta</taxon>
        <taxon>Magnoliopsida</taxon>
        <taxon>eudicotyledons</taxon>
        <taxon>Gunneridae</taxon>
        <taxon>Pentapetalae</taxon>
        <taxon>rosids</taxon>
        <taxon>fabids</taxon>
        <taxon>Rosales</taxon>
        <taxon>Rosaceae</taxon>
        <taxon>Amygdaloideae</taxon>
        <taxon>Maleae</taxon>
        <taxon>Pyrus</taxon>
    </lineage>
</organism>
<feature type="domain" description="Methyltransferase type 11" evidence="1">
    <location>
        <begin position="63"/>
        <end position="143"/>
    </location>
</feature>
<dbReference type="GO" id="GO:0008757">
    <property type="term" value="F:S-adenosylmethionine-dependent methyltransferase activity"/>
    <property type="evidence" value="ECO:0007669"/>
    <property type="project" value="InterPro"/>
</dbReference>
<dbReference type="GO" id="GO:0032259">
    <property type="term" value="P:methylation"/>
    <property type="evidence" value="ECO:0007669"/>
    <property type="project" value="UniProtKB-KW"/>
</dbReference>
<dbReference type="InterPro" id="IPR029063">
    <property type="entry name" value="SAM-dependent_MTases_sf"/>
</dbReference>
<dbReference type="InterPro" id="IPR013216">
    <property type="entry name" value="Methyltransf_11"/>
</dbReference>
<dbReference type="Proteomes" id="UP000327157">
    <property type="component" value="Chromosome 15"/>
</dbReference>
<dbReference type="OrthoDB" id="10017101at2759"/>
<dbReference type="EMBL" id="SMOL01000401">
    <property type="protein sequence ID" value="KAB2617125.1"/>
    <property type="molecule type" value="Genomic_DNA"/>
</dbReference>
<dbReference type="Pfam" id="PF08241">
    <property type="entry name" value="Methyltransf_11"/>
    <property type="match status" value="1"/>
</dbReference>
<sequence length="179" mass="19667">MSLWWTILSQSLSTTLPLQNAREVVLCALLVTLATCLFKSLWIPALSWVVEVSLMQVVGVGYCGSGLFSRLFAKSGLFSLAVALDYSENMNIILVRADISRLPFATSSVDAVHAVFNQYFLWIIVVLKVAETSRVLRPGGVQVFTSESEFEDLCQACGLVGFTKVRYGLFVMISATKPT</sequence>
<dbReference type="SUPFAM" id="SSF53335">
    <property type="entry name" value="S-adenosyl-L-methionine-dependent methyltransferases"/>
    <property type="match status" value="1"/>
</dbReference>
<keyword evidence="2" id="KW-0808">Transferase</keyword>
<evidence type="ECO:0000313" key="2">
    <source>
        <dbReference type="EMBL" id="KAB2617125.1"/>
    </source>
</evidence>
<keyword evidence="3" id="KW-1185">Reference proteome</keyword>